<dbReference type="Proteomes" id="UP000480350">
    <property type="component" value="Unassembled WGS sequence"/>
</dbReference>
<gene>
    <name evidence="2" type="ORF">GQ651_09315</name>
</gene>
<dbReference type="Pfam" id="PF22324">
    <property type="entry name" value="HTH_91"/>
    <property type="match status" value="1"/>
</dbReference>
<dbReference type="EMBL" id="WUPT01000001">
    <property type="protein sequence ID" value="MXQ08041.1"/>
    <property type="molecule type" value="Genomic_DNA"/>
</dbReference>
<name>A0A7C9J3A4_9RHOB</name>
<evidence type="ECO:0000313" key="2">
    <source>
        <dbReference type="EMBL" id="MXQ08041.1"/>
    </source>
</evidence>
<dbReference type="InterPro" id="IPR054382">
    <property type="entry name" value="wHTH_alphaproteobact"/>
</dbReference>
<organism evidence="2 3">
    <name type="scientific">Kangsaoukella pontilimi</name>
    <dbReference type="NCBI Taxonomy" id="2691042"/>
    <lineage>
        <taxon>Bacteria</taxon>
        <taxon>Pseudomonadati</taxon>
        <taxon>Pseudomonadota</taxon>
        <taxon>Alphaproteobacteria</taxon>
        <taxon>Rhodobacterales</taxon>
        <taxon>Paracoccaceae</taxon>
        <taxon>Kangsaoukella</taxon>
    </lineage>
</organism>
<feature type="domain" description="Winged helix" evidence="1">
    <location>
        <begin position="14"/>
        <end position="86"/>
    </location>
</feature>
<reference evidence="2 3" key="1">
    <citation type="submission" date="2019-12" db="EMBL/GenBank/DDBJ databases">
        <authorList>
            <person name="Lee S.D."/>
        </authorList>
    </citation>
    <scope>NUCLEOTIDE SEQUENCE [LARGE SCALE GENOMIC DNA]</scope>
    <source>
        <strain evidence="2 3">GH1-50</strain>
    </source>
</reference>
<dbReference type="RefSeq" id="WP_160763878.1">
    <property type="nucleotide sequence ID" value="NZ_WUPT01000001.1"/>
</dbReference>
<evidence type="ECO:0000259" key="1">
    <source>
        <dbReference type="Pfam" id="PF22324"/>
    </source>
</evidence>
<keyword evidence="3" id="KW-1185">Reference proteome</keyword>
<reference evidence="2 3" key="2">
    <citation type="submission" date="2020-03" db="EMBL/GenBank/DDBJ databases">
        <title>Kangsaoukella pontilimi gen. nov., sp. nov., a new member of the family Rhodobacteraceae isolated from a tidal mudflat.</title>
        <authorList>
            <person name="Kim I.S."/>
        </authorList>
    </citation>
    <scope>NUCLEOTIDE SEQUENCE [LARGE SCALE GENOMIC DNA]</scope>
    <source>
        <strain evidence="2 3">GH1-50</strain>
    </source>
</reference>
<accession>A0A7C9J3A4</accession>
<comment type="caution">
    <text evidence="2">The sequence shown here is derived from an EMBL/GenBank/DDBJ whole genome shotgun (WGS) entry which is preliminary data.</text>
</comment>
<protein>
    <recommendedName>
        <fullName evidence="1">Winged helix domain-containing protein</fullName>
    </recommendedName>
</protein>
<proteinExistence type="predicted"/>
<evidence type="ECO:0000313" key="3">
    <source>
        <dbReference type="Proteomes" id="UP000480350"/>
    </source>
</evidence>
<sequence length="88" mass="9684">MKLSVTIEGYDSPIALKGRTAWALQQLIIAGSTGVSTVDRPAPRWSAYVEKLRKKGIHVDTKWERHGGAFPGRHGVYVLRSVVQIEAA</sequence>
<dbReference type="AlphaFoldDB" id="A0A7C9J3A4"/>